<keyword evidence="1" id="KW-0472">Membrane</keyword>
<keyword evidence="1" id="KW-0812">Transmembrane</keyword>
<sequence>MESLYLLIPISIVLVFVIGALFWWATRSGQFDDLEGPGHRILMDDERRTGDLLADDDNKQDKNDRA</sequence>
<evidence type="ECO:0000256" key="1">
    <source>
        <dbReference type="SAM" id="Phobius"/>
    </source>
</evidence>
<feature type="transmembrane region" description="Helical" evidence="1">
    <location>
        <begin position="6"/>
        <end position="25"/>
    </location>
</feature>
<evidence type="ECO:0000313" key="2">
    <source>
        <dbReference type="EMBL" id="AXK40361.1"/>
    </source>
</evidence>
<evidence type="ECO:0000313" key="3">
    <source>
        <dbReference type="Proteomes" id="UP000254537"/>
    </source>
</evidence>
<organism evidence="2 3">
    <name type="scientific">Crenobacter cavernae</name>
    <dbReference type="NCBI Taxonomy" id="2290923"/>
    <lineage>
        <taxon>Bacteria</taxon>
        <taxon>Pseudomonadati</taxon>
        <taxon>Pseudomonadota</taxon>
        <taxon>Betaproteobacteria</taxon>
        <taxon>Neisseriales</taxon>
        <taxon>Neisseriaceae</taxon>
        <taxon>Crenobacter</taxon>
    </lineage>
</organism>
<dbReference type="InterPro" id="IPR004714">
    <property type="entry name" value="Cyt_oxidase_maturation_cbb3"/>
</dbReference>
<keyword evidence="1" id="KW-1133">Transmembrane helix</keyword>
<dbReference type="OrthoDB" id="9802763at2"/>
<dbReference type="EMBL" id="CP031337">
    <property type="protein sequence ID" value="AXK40361.1"/>
    <property type="molecule type" value="Genomic_DNA"/>
</dbReference>
<accession>A0A345Y8V9</accession>
<protein>
    <submittedName>
        <fullName evidence="2">Cbb3-type cytochrome oxidase assembly protein CcoS</fullName>
    </submittedName>
</protein>
<gene>
    <name evidence="2" type="primary">ccoS</name>
    <name evidence="2" type="ORF">DWG20_13505</name>
</gene>
<dbReference type="PANTHER" id="PTHR41532:SF1">
    <property type="entry name" value="FIXS PROTEIN"/>
    <property type="match status" value="1"/>
</dbReference>
<dbReference type="Proteomes" id="UP000254537">
    <property type="component" value="Chromosome"/>
</dbReference>
<dbReference type="PANTHER" id="PTHR41532">
    <property type="entry name" value="FIXS PROTEIN"/>
    <property type="match status" value="1"/>
</dbReference>
<dbReference type="KEGG" id="ccah:DWG20_13505"/>
<dbReference type="AlphaFoldDB" id="A0A345Y8V9"/>
<reference evidence="2 3" key="1">
    <citation type="submission" date="2018-07" db="EMBL/GenBank/DDBJ databases">
        <title>Crenobacter cavernae sp. nov., isolated from a karst cave.</title>
        <authorList>
            <person name="Zhu H."/>
        </authorList>
    </citation>
    <scope>NUCLEOTIDE SEQUENCE [LARGE SCALE GENOMIC DNA]</scope>
    <source>
        <strain evidence="2 3">K1W11S-77</strain>
    </source>
</reference>
<dbReference type="Pfam" id="PF03597">
    <property type="entry name" value="FixS"/>
    <property type="match status" value="1"/>
</dbReference>
<name>A0A345Y8V9_9NEIS</name>
<dbReference type="NCBIfam" id="TIGR00847">
    <property type="entry name" value="ccoS"/>
    <property type="match status" value="1"/>
</dbReference>
<dbReference type="RefSeq" id="WP_115434288.1">
    <property type="nucleotide sequence ID" value="NZ_CP031337.1"/>
</dbReference>
<proteinExistence type="predicted"/>